<evidence type="ECO:0000313" key="5">
    <source>
        <dbReference type="EMBL" id="KAK4147684.1"/>
    </source>
</evidence>
<dbReference type="InterPro" id="IPR037505">
    <property type="entry name" value="pH-resp_palC"/>
</dbReference>
<dbReference type="PROSITE" id="PS51180">
    <property type="entry name" value="BRO1"/>
    <property type="match status" value="1"/>
</dbReference>
<reference evidence="5" key="2">
    <citation type="submission" date="2023-05" db="EMBL/GenBank/DDBJ databases">
        <authorList>
            <consortium name="Lawrence Berkeley National Laboratory"/>
            <person name="Steindorff A."/>
            <person name="Hensen N."/>
            <person name="Bonometti L."/>
            <person name="Westerberg I."/>
            <person name="Brannstrom I.O."/>
            <person name="Guillou S."/>
            <person name="Cros-Aarteil S."/>
            <person name="Calhoun S."/>
            <person name="Haridas S."/>
            <person name="Kuo A."/>
            <person name="Mondo S."/>
            <person name="Pangilinan J."/>
            <person name="Riley R."/>
            <person name="Labutti K."/>
            <person name="Andreopoulos B."/>
            <person name="Lipzen A."/>
            <person name="Chen C."/>
            <person name="Yanf M."/>
            <person name="Daum C."/>
            <person name="Ng V."/>
            <person name="Clum A."/>
            <person name="Ohm R."/>
            <person name="Martin F."/>
            <person name="Silar P."/>
            <person name="Natvig D."/>
            <person name="Lalanne C."/>
            <person name="Gautier V."/>
            <person name="Ament-Velasquez S.L."/>
            <person name="Kruys A."/>
            <person name="Hutchinson M.I."/>
            <person name="Powell A.J."/>
            <person name="Barry K."/>
            <person name="Miller A.N."/>
            <person name="Grigoriev I.V."/>
            <person name="Debuchy R."/>
            <person name="Gladieux P."/>
            <person name="Thoren M.H."/>
            <person name="Johannesson H."/>
        </authorList>
    </citation>
    <scope>NUCLEOTIDE SEQUENCE</scope>
    <source>
        <strain evidence="5">CBS 141.50</strain>
    </source>
</reference>
<dbReference type="EMBL" id="MU853555">
    <property type="protein sequence ID" value="KAK4147684.1"/>
    <property type="molecule type" value="Genomic_DNA"/>
</dbReference>
<organism evidence="5 6">
    <name type="scientific">Dichotomopilus funicola</name>
    <dbReference type="NCBI Taxonomy" id="1934379"/>
    <lineage>
        <taxon>Eukaryota</taxon>
        <taxon>Fungi</taxon>
        <taxon>Dikarya</taxon>
        <taxon>Ascomycota</taxon>
        <taxon>Pezizomycotina</taxon>
        <taxon>Sordariomycetes</taxon>
        <taxon>Sordariomycetidae</taxon>
        <taxon>Sordariales</taxon>
        <taxon>Chaetomiaceae</taxon>
        <taxon>Dichotomopilus</taxon>
    </lineage>
</organism>
<dbReference type="AlphaFoldDB" id="A0AAN6ZRT4"/>
<comment type="similarity">
    <text evidence="1">Belongs to the palC family.</text>
</comment>
<dbReference type="InterPro" id="IPR004328">
    <property type="entry name" value="BRO1_dom"/>
</dbReference>
<sequence>MPYPFVLPTTSSFSFSSSFVSESHPSLPLQASTHRGVVRDTLKKHKRLPTASQGSSLSTVSSTLQTYIPYLLALEAGLSNTNNGHHNPPRPGEISATARTTPEIEWRPTLSNNLLPGREPPRIKVHSLSHELLFVLSTLASTHTLQSRVALQPLYQTTTAPVGTSQRQTAITTATRHLLDAASIYDYLTARSESIPDPNNPSPPPRCPCADISPPALRALRSLALAEATLLAVLKDDPYPAAVAQARNPHDTEWMYKSPDLPKVRAHLFARLCLAASEHAAQAAGALVSASSSIGVGGSSSGLGLGGLGGGTGSGKVGDGLLRYVEDLRRASRARACRFFGIDAELGGETGTGIAWLQAGLAELGVERKGDGSGGNKSRSGLKGLKKEWSERREDKKVEKGGGWGADGGRMEETRVLEMLEAKWMKQNDTMLTQPIPSTGPLLAQMPSGREIHSIKPYQPPVLAPEVLEAMRAPPDRSDEAEGGDYPSSDDEGLGAVNSAIPGAFPGRTLDNRAGTGTPGYY</sequence>
<dbReference type="Proteomes" id="UP001302676">
    <property type="component" value="Unassembled WGS sequence"/>
</dbReference>
<dbReference type="GO" id="GO:0071467">
    <property type="term" value="P:cellular response to pH"/>
    <property type="evidence" value="ECO:0007669"/>
    <property type="project" value="InterPro"/>
</dbReference>
<evidence type="ECO:0000256" key="2">
    <source>
        <dbReference type="ARBA" id="ARBA00022193"/>
    </source>
</evidence>
<dbReference type="InterPro" id="IPR038499">
    <property type="entry name" value="BRO1_sf"/>
</dbReference>
<feature type="domain" description="BRO1" evidence="4">
    <location>
        <begin position="1"/>
        <end position="290"/>
    </location>
</feature>
<reference evidence="5" key="1">
    <citation type="journal article" date="2023" name="Mol. Phylogenet. Evol.">
        <title>Genome-scale phylogeny and comparative genomics of the fungal order Sordariales.</title>
        <authorList>
            <person name="Hensen N."/>
            <person name="Bonometti L."/>
            <person name="Westerberg I."/>
            <person name="Brannstrom I.O."/>
            <person name="Guillou S."/>
            <person name="Cros-Aarteil S."/>
            <person name="Calhoun S."/>
            <person name="Haridas S."/>
            <person name="Kuo A."/>
            <person name="Mondo S."/>
            <person name="Pangilinan J."/>
            <person name="Riley R."/>
            <person name="LaButti K."/>
            <person name="Andreopoulos B."/>
            <person name="Lipzen A."/>
            <person name="Chen C."/>
            <person name="Yan M."/>
            <person name="Daum C."/>
            <person name="Ng V."/>
            <person name="Clum A."/>
            <person name="Steindorff A."/>
            <person name="Ohm R.A."/>
            <person name="Martin F."/>
            <person name="Silar P."/>
            <person name="Natvig D.O."/>
            <person name="Lalanne C."/>
            <person name="Gautier V."/>
            <person name="Ament-Velasquez S.L."/>
            <person name="Kruys A."/>
            <person name="Hutchinson M.I."/>
            <person name="Powell A.J."/>
            <person name="Barry K."/>
            <person name="Miller A.N."/>
            <person name="Grigoriev I.V."/>
            <person name="Debuchy R."/>
            <person name="Gladieux P."/>
            <person name="Hiltunen Thoren M."/>
            <person name="Johannesson H."/>
        </authorList>
    </citation>
    <scope>NUCLEOTIDE SEQUENCE</scope>
    <source>
        <strain evidence="5">CBS 141.50</strain>
    </source>
</reference>
<dbReference type="RefSeq" id="XP_062641055.1">
    <property type="nucleotide sequence ID" value="XM_062785252.1"/>
</dbReference>
<evidence type="ECO:0000313" key="6">
    <source>
        <dbReference type="Proteomes" id="UP001302676"/>
    </source>
</evidence>
<accession>A0AAN6ZRT4</accession>
<evidence type="ECO:0000256" key="3">
    <source>
        <dbReference type="SAM" id="MobiDB-lite"/>
    </source>
</evidence>
<feature type="compositionally biased region" description="Basic and acidic residues" evidence="3">
    <location>
        <begin position="385"/>
        <end position="400"/>
    </location>
</feature>
<evidence type="ECO:0000259" key="4">
    <source>
        <dbReference type="PROSITE" id="PS51180"/>
    </source>
</evidence>
<evidence type="ECO:0000256" key="1">
    <source>
        <dbReference type="ARBA" id="ARBA00010997"/>
    </source>
</evidence>
<keyword evidence="6" id="KW-1185">Reference proteome</keyword>
<dbReference type="SMART" id="SM01041">
    <property type="entry name" value="BRO1"/>
    <property type="match status" value="1"/>
</dbReference>
<dbReference type="Gene3D" id="1.25.40.280">
    <property type="entry name" value="alix/aip1 like domains"/>
    <property type="match status" value="1"/>
</dbReference>
<protein>
    <recommendedName>
        <fullName evidence="2">pH-response regulator protein palC</fullName>
    </recommendedName>
</protein>
<dbReference type="PANTHER" id="PTHR40463">
    <property type="entry name" value="PH-RESPONSE REGULATOR PROTEIN PALC"/>
    <property type="match status" value="1"/>
</dbReference>
<feature type="region of interest" description="Disordered" evidence="3">
    <location>
        <begin position="367"/>
        <end position="409"/>
    </location>
</feature>
<dbReference type="GO" id="GO:0005886">
    <property type="term" value="C:plasma membrane"/>
    <property type="evidence" value="ECO:0007669"/>
    <property type="project" value="TreeGrafter"/>
</dbReference>
<dbReference type="PANTHER" id="PTHR40463:SF1">
    <property type="entry name" value="PH-RESPONSE REGULATOR PROTEIN PALC"/>
    <property type="match status" value="1"/>
</dbReference>
<dbReference type="GeneID" id="87821865"/>
<proteinExistence type="inferred from homology"/>
<gene>
    <name evidence="5" type="ORF">C8A04DRAFT_8824</name>
</gene>
<feature type="region of interest" description="Disordered" evidence="3">
    <location>
        <begin position="474"/>
        <end position="522"/>
    </location>
</feature>
<comment type="caution">
    <text evidence="5">The sequence shown here is derived from an EMBL/GenBank/DDBJ whole genome shotgun (WGS) entry which is preliminary data.</text>
</comment>
<feature type="compositionally biased region" description="Acidic residues" evidence="3">
    <location>
        <begin position="481"/>
        <end position="493"/>
    </location>
</feature>
<name>A0AAN6ZRT4_9PEZI</name>